<dbReference type="RefSeq" id="WP_168146983.1">
    <property type="nucleotide sequence ID" value="NZ_JAAVXB010000002.1"/>
</dbReference>
<feature type="domain" description="Type III secretion system flagellar brake protein YcgR PilZN" evidence="5">
    <location>
        <begin position="19"/>
        <end position="116"/>
    </location>
</feature>
<dbReference type="GO" id="GO:0035438">
    <property type="term" value="F:cyclic-di-GMP binding"/>
    <property type="evidence" value="ECO:0007669"/>
    <property type="project" value="InterPro"/>
</dbReference>
<dbReference type="Gene3D" id="2.40.10.220">
    <property type="entry name" value="predicted glycosyltransferase like domains"/>
    <property type="match status" value="1"/>
</dbReference>
<dbReference type="SUPFAM" id="SSF141371">
    <property type="entry name" value="PilZ domain-like"/>
    <property type="match status" value="1"/>
</dbReference>
<organism evidence="6 7">
    <name type="scientific">Solimonas marina</name>
    <dbReference type="NCBI Taxonomy" id="2714601"/>
    <lineage>
        <taxon>Bacteria</taxon>
        <taxon>Pseudomonadati</taxon>
        <taxon>Pseudomonadota</taxon>
        <taxon>Gammaproteobacteria</taxon>
        <taxon>Nevskiales</taxon>
        <taxon>Nevskiaceae</taxon>
        <taxon>Solimonas</taxon>
    </lineage>
</organism>
<keyword evidence="7" id="KW-1185">Reference proteome</keyword>
<dbReference type="Pfam" id="PF07238">
    <property type="entry name" value="PilZ"/>
    <property type="match status" value="1"/>
</dbReference>
<proteinExistence type="predicted"/>
<comment type="caution">
    <text evidence="6">The sequence shown here is derived from an EMBL/GenBank/DDBJ whole genome shotgun (WGS) entry which is preliminary data.</text>
</comment>
<dbReference type="AlphaFoldDB" id="A0A969W6V0"/>
<evidence type="ECO:0000259" key="4">
    <source>
        <dbReference type="Pfam" id="PF07238"/>
    </source>
</evidence>
<evidence type="ECO:0000259" key="5">
    <source>
        <dbReference type="Pfam" id="PF07317"/>
    </source>
</evidence>
<dbReference type="Pfam" id="PF07317">
    <property type="entry name" value="PilZN"/>
    <property type="match status" value="1"/>
</dbReference>
<sequence>MRAYEDDELPSPGAMRRIEDGTEIETQLRRLCRYNTLISIRRSGDDRWLPSSILLVQPMLRRIVIDALPEQVSETGTLLHLRTRCDGAEIFFSSTILGRLQHDGGPALALSIPPSIRLHDRRVVRRVPIPGDAKLPPSEATLRSARFRFEITDVSVFGAGGVAHNAPHLGIGDLLDLQIELPASQLPVRAEIRSRAARGGTVRLGLRFTDMRPQHLEQLTGELARLERQALRAHSPHA</sequence>
<evidence type="ECO:0000256" key="3">
    <source>
        <dbReference type="ARBA" id="ARBA00023143"/>
    </source>
</evidence>
<evidence type="ECO:0008006" key="8">
    <source>
        <dbReference type="Google" id="ProtNLM"/>
    </source>
</evidence>
<accession>A0A969W6V0</accession>
<reference evidence="6" key="1">
    <citation type="submission" date="2020-03" db="EMBL/GenBank/DDBJ databases">
        <title>Solimonas marina sp. nov., isolated from deep seawater of the Pacific Ocean.</title>
        <authorList>
            <person name="Liu X."/>
            <person name="Lai Q."/>
            <person name="Sun F."/>
            <person name="Gai Y."/>
            <person name="Li G."/>
            <person name="Shao Z."/>
        </authorList>
    </citation>
    <scope>NUCLEOTIDE SEQUENCE</scope>
    <source>
        <strain evidence="6">C16B3</strain>
    </source>
</reference>
<evidence type="ECO:0000256" key="2">
    <source>
        <dbReference type="ARBA" id="ARBA00022741"/>
    </source>
</evidence>
<feature type="domain" description="PilZ" evidence="4">
    <location>
        <begin position="122"/>
        <end position="220"/>
    </location>
</feature>
<keyword evidence="2" id="KW-0547">Nucleotide-binding</keyword>
<protein>
    <recommendedName>
        <fullName evidence="8">C-di-GMP-binding flagellar brake protein YcgR, contains PilZNR and PilZ domains</fullName>
    </recommendedName>
</protein>
<dbReference type="EMBL" id="JAAVXB010000002">
    <property type="protein sequence ID" value="NKF21746.1"/>
    <property type="molecule type" value="Genomic_DNA"/>
</dbReference>
<gene>
    <name evidence="6" type="ORF">G7Y82_05405</name>
</gene>
<keyword evidence="1" id="KW-0973">c-di-GMP</keyword>
<dbReference type="InterPro" id="IPR009875">
    <property type="entry name" value="PilZ_domain"/>
</dbReference>
<evidence type="ECO:0000256" key="1">
    <source>
        <dbReference type="ARBA" id="ARBA00022636"/>
    </source>
</evidence>
<keyword evidence="3" id="KW-0975">Bacterial flagellum</keyword>
<evidence type="ECO:0000313" key="6">
    <source>
        <dbReference type="EMBL" id="NKF21746.1"/>
    </source>
</evidence>
<dbReference type="Gene3D" id="2.30.110.10">
    <property type="entry name" value="Electron Transport, Fmn-binding Protein, Chain A"/>
    <property type="match status" value="1"/>
</dbReference>
<name>A0A969W6V0_9GAMM</name>
<dbReference type="InterPro" id="IPR009926">
    <property type="entry name" value="T3SS_YcgR_PilZN"/>
</dbReference>
<dbReference type="Proteomes" id="UP000653472">
    <property type="component" value="Unassembled WGS sequence"/>
</dbReference>
<evidence type="ECO:0000313" key="7">
    <source>
        <dbReference type="Proteomes" id="UP000653472"/>
    </source>
</evidence>
<dbReference type="InterPro" id="IPR012349">
    <property type="entry name" value="Split_barrel_FMN-bd"/>
</dbReference>